<organism evidence="1 2">
    <name type="scientific">Entomophthora muscae</name>
    <dbReference type="NCBI Taxonomy" id="34485"/>
    <lineage>
        <taxon>Eukaryota</taxon>
        <taxon>Fungi</taxon>
        <taxon>Fungi incertae sedis</taxon>
        <taxon>Zoopagomycota</taxon>
        <taxon>Entomophthoromycotina</taxon>
        <taxon>Entomophthoromycetes</taxon>
        <taxon>Entomophthorales</taxon>
        <taxon>Entomophthoraceae</taxon>
        <taxon>Entomophthora</taxon>
    </lineage>
</organism>
<evidence type="ECO:0000313" key="1">
    <source>
        <dbReference type="EMBL" id="KAJ9066976.1"/>
    </source>
</evidence>
<accession>A0ACC2SXA8</accession>
<dbReference type="Proteomes" id="UP001165960">
    <property type="component" value="Unassembled WGS sequence"/>
</dbReference>
<keyword evidence="2" id="KW-1185">Reference proteome</keyword>
<name>A0ACC2SXA8_9FUNG</name>
<dbReference type="EMBL" id="QTSX02004271">
    <property type="protein sequence ID" value="KAJ9066976.1"/>
    <property type="molecule type" value="Genomic_DNA"/>
</dbReference>
<evidence type="ECO:0000313" key="2">
    <source>
        <dbReference type="Proteomes" id="UP001165960"/>
    </source>
</evidence>
<reference evidence="1" key="1">
    <citation type="submission" date="2022-04" db="EMBL/GenBank/DDBJ databases">
        <title>Genome of the entomopathogenic fungus Entomophthora muscae.</title>
        <authorList>
            <person name="Elya C."/>
            <person name="Lovett B.R."/>
            <person name="Lee E."/>
            <person name="Macias A.M."/>
            <person name="Hajek A.E."/>
            <person name="De Bivort B.L."/>
            <person name="Kasson M.T."/>
            <person name="De Fine Licht H.H."/>
            <person name="Stajich J.E."/>
        </authorList>
    </citation>
    <scope>NUCLEOTIDE SEQUENCE</scope>
    <source>
        <strain evidence="1">Berkeley</strain>
    </source>
</reference>
<sequence length="187" mass="21007">MKQGAIKGVQSETFKGLITMTGSSGITRPLKLYRELETNKKVQGPKIKELGLKKKEPKLSKEQESRTKEQEFKTKEKKFKTKVKEPKTNYKESKRFLEDSNYCVANDISILVSKTQELKPSLQEMPCVNQGRQEPARLPVGTNPGPLEMPCPNQEGQEPVSLLSIENESSISTLETPESNPDPSNEN</sequence>
<comment type="caution">
    <text evidence="1">The sequence shown here is derived from an EMBL/GenBank/DDBJ whole genome shotgun (WGS) entry which is preliminary data.</text>
</comment>
<proteinExistence type="predicted"/>
<protein>
    <submittedName>
        <fullName evidence="1">Uncharacterized protein</fullName>
    </submittedName>
</protein>
<gene>
    <name evidence="1" type="ORF">DSO57_1004406</name>
</gene>